<sequence>MSVFITPDRPAAAFENQRDGNHSIKRNLIAGQAGSLPPLPQSLTRWKLARNRGRGEPLRIVLIKLGSPLPHDFRGADSSITHDSVAKILGERGRG</sequence>
<accession>A0A5C6AM96</accession>
<name>A0A5C6AM96_9BACT</name>
<comment type="caution">
    <text evidence="1">The sequence shown here is derived from an EMBL/GenBank/DDBJ whole genome shotgun (WGS) entry which is preliminary data.</text>
</comment>
<proteinExistence type="predicted"/>
<keyword evidence="2" id="KW-1185">Reference proteome</keyword>
<gene>
    <name evidence="1" type="ORF">Pla52n_41490</name>
</gene>
<dbReference type="EMBL" id="SJPN01000005">
    <property type="protein sequence ID" value="TWU00780.1"/>
    <property type="molecule type" value="Genomic_DNA"/>
</dbReference>
<evidence type="ECO:0000313" key="2">
    <source>
        <dbReference type="Proteomes" id="UP000320176"/>
    </source>
</evidence>
<organism evidence="1 2">
    <name type="scientific">Stieleria varia</name>
    <dbReference type="NCBI Taxonomy" id="2528005"/>
    <lineage>
        <taxon>Bacteria</taxon>
        <taxon>Pseudomonadati</taxon>
        <taxon>Planctomycetota</taxon>
        <taxon>Planctomycetia</taxon>
        <taxon>Pirellulales</taxon>
        <taxon>Pirellulaceae</taxon>
        <taxon>Stieleria</taxon>
    </lineage>
</organism>
<evidence type="ECO:0000313" key="1">
    <source>
        <dbReference type="EMBL" id="TWU00780.1"/>
    </source>
</evidence>
<protein>
    <submittedName>
        <fullName evidence="1">Uncharacterized protein</fullName>
    </submittedName>
</protein>
<dbReference type="AlphaFoldDB" id="A0A5C6AM96"/>
<dbReference type="Proteomes" id="UP000320176">
    <property type="component" value="Unassembled WGS sequence"/>
</dbReference>
<reference evidence="1 2" key="1">
    <citation type="submission" date="2019-02" db="EMBL/GenBank/DDBJ databases">
        <title>Deep-cultivation of Planctomycetes and their phenomic and genomic characterization uncovers novel biology.</title>
        <authorList>
            <person name="Wiegand S."/>
            <person name="Jogler M."/>
            <person name="Boedeker C."/>
            <person name="Pinto D."/>
            <person name="Vollmers J."/>
            <person name="Rivas-Marin E."/>
            <person name="Kohn T."/>
            <person name="Peeters S.H."/>
            <person name="Heuer A."/>
            <person name="Rast P."/>
            <person name="Oberbeckmann S."/>
            <person name="Bunk B."/>
            <person name="Jeske O."/>
            <person name="Meyerdierks A."/>
            <person name="Storesund J.E."/>
            <person name="Kallscheuer N."/>
            <person name="Luecker S."/>
            <person name="Lage O.M."/>
            <person name="Pohl T."/>
            <person name="Merkel B.J."/>
            <person name="Hornburger P."/>
            <person name="Mueller R.-W."/>
            <person name="Bruemmer F."/>
            <person name="Labrenz M."/>
            <person name="Spormann A.M."/>
            <person name="Op Den Camp H."/>
            <person name="Overmann J."/>
            <person name="Amann R."/>
            <person name="Jetten M.S.M."/>
            <person name="Mascher T."/>
            <person name="Medema M.H."/>
            <person name="Devos D.P."/>
            <person name="Kaster A.-K."/>
            <person name="Ovreas L."/>
            <person name="Rohde M."/>
            <person name="Galperin M.Y."/>
            <person name="Jogler C."/>
        </authorList>
    </citation>
    <scope>NUCLEOTIDE SEQUENCE [LARGE SCALE GENOMIC DNA]</scope>
    <source>
        <strain evidence="1 2">Pla52n</strain>
    </source>
</reference>